<proteinExistence type="predicted"/>
<dbReference type="Gene3D" id="1.10.443.10">
    <property type="entry name" value="Intergrase catalytic core"/>
    <property type="match status" value="1"/>
</dbReference>
<dbReference type="SUPFAM" id="SSF56349">
    <property type="entry name" value="DNA breaking-rejoining enzymes"/>
    <property type="match status" value="1"/>
</dbReference>
<dbReference type="AlphaFoldDB" id="A0A6L7F2S9"/>
<evidence type="ECO:0000259" key="2">
    <source>
        <dbReference type="PROSITE" id="PS51898"/>
    </source>
</evidence>
<dbReference type="InterPro" id="IPR050090">
    <property type="entry name" value="Tyrosine_recombinase_XerCD"/>
</dbReference>
<sequence>MTTNGQTVHDLLREVALARGLRRSTYLHYQRLLTRLDLLDREVGEVAQGDVVESLWSIDSPNTRRAAVICLRSVFGWPMKIPRGIPRRYDLPDEDTLRLALMTTPHEPRGLLMMYAGLRIGEACAITSSDVTGDRLRVDKQVQQLHETGKPTTTKVGPTKSGVAEVVIPHFLTGVVLSLDKTTKPDVVRESIRRAGLKVGIRLNPHMLRHWYASTMLARGVPLSVVSEQMRHSDIAVTLRTYSQANTSRTIHDTFG</sequence>
<dbReference type="GO" id="GO:0003677">
    <property type="term" value="F:DNA binding"/>
    <property type="evidence" value="ECO:0007669"/>
    <property type="project" value="InterPro"/>
</dbReference>
<name>A0A6L7F2S9_9ACTN</name>
<dbReference type="GO" id="GO:0015074">
    <property type="term" value="P:DNA integration"/>
    <property type="evidence" value="ECO:0007669"/>
    <property type="project" value="InterPro"/>
</dbReference>
<dbReference type="GO" id="GO:0006310">
    <property type="term" value="P:DNA recombination"/>
    <property type="evidence" value="ECO:0007669"/>
    <property type="project" value="UniProtKB-KW"/>
</dbReference>
<dbReference type="RefSeq" id="WP_160879480.1">
    <property type="nucleotide sequence ID" value="NZ_WUEK01000013.1"/>
</dbReference>
<comment type="caution">
    <text evidence="3">The sequence shown here is derived from an EMBL/GenBank/DDBJ whole genome shotgun (WGS) entry which is preliminary data.</text>
</comment>
<dbReference type="CDD" id="cd01189">
    <property type="entry name" value="INT_ICEBs1_C_like"/>
    <property type="match status" value="1"/>
</dbReference>
<dbReference type="InterPro" id="IPR013762">
    <property type="entry name" value="Integrase-like_cat_sf"/>
</dbReference>
<organism evidence="3 4">
    <name type="scientific">Nocardioides flavescens</name>
    <dbReference type="NCBI Taxonomy" id="2691959"/>
    <lineage>
        <taxon>Bacteria</taxon>
        <taxon>Bacillati</taxon>
        <taxon>Actinomycetota</taxon>
        <taxon>Actinomycetes</taxon>
        <taxon>Propionibacteriales</taxon>
        <taxon>Nocardioidaceae</taxon>
        <taxon>Nocardioides</taxon>
    </lineage>
</organism>
<dbReference type="Pfam" id="PF00589">
    <property type="entry name" value="Phage_integrase"/>
    <property type="match status" value="1"/>
</dbReference>
<keyword evidence="4" id="KW-1185">Reference proteome</keyword>
<dbReference type="Proteomes" id="UP000473325">
    <property type="component" value="Unassembled WGS sequence"/>
</dbReference>
<feature type="domain" description="Tyr recombinase" evidence="2">
    <location>
        <begin position="84"/>
        <end position="256"/>
    </location>
</feature>
<evidence type="ECO:0000313" key="3">
    <source>
        <dbReference type="EMBL" id="MXG91552.1"/>
    </source>
</evidence>
<dbReference type="InterPro" id="IPR002104">
    <property type="entry name" value="Integrase_catalytic"/>
</dbReference>
<evidence type="ECO:0000313" key="4">
    <source>
        <dbReference type="Proteomes" id="UP000473325"/>
    </source>
</evidence>
<reference evidence="3 4" key="1">
    <citation type="submission" date="2019-12" db="EMBL/GenBank/DDBJ databases">
        <authorList>
            <person name="Kun Z."/>
        </authorList>
    </citation>
    <scope>NUCLEOTIDE SEQUENCE [LARGE SCALE GENOMIC DNA]</scope>
    <source>
        <strain evidence="3 4">YIM 123512</strain>
    </source>
</reference>
<keyword evidence="1" id="KW-0233">DNA recombination</keyword>
<dbReference type="EMBL" id="WUEK01000013">
    <property type="protein sequence ID" value="MXG91552.1"/>
    <property type="molecule type" value="Genomic_DNA"/>
</dbReference>
<evidence type="ECO:0000256" key="1">
    <source>
        <dbReference type="ARBA" id="ARBA00023172"/>
    </source>
</evidence>
<gene>
    <name evidence="3" type="ORF">GRQ65_18565</name>
</gene>
<protein>
    <submittedName>
        <fullName evidence="3">Tyrosine-type recombinase/integrase</fullName>
    </submittedName>
</protein>
<dbReference type="PROSITE" id="PS51898">
    <property type="entry name" value="TYR_RECOMBINASE"/>
    <property type="match status" value="1"/>
</dbReference>
<dbReference type="PANTHER" id="PTHR30349">
    <property type="entry name" value="PHAGE INTEGRASE-RELATED"/>
    <property type="match status" value="1"/>
</dbReference>
<dbReference type="PANTHER" id="PTHR30349:SF64">
    <property type="entry name" value="PROPHAGE INTEGRASE INTD-RELATED"/>
    <property type="match status" value="1"/>
</dbReference>
<dbReference type="InterPro" id="IPR011010">
    <property type="entry name" value="DNA_brk_join_enz"/>
</dbReference>
<accession>A0A6L7F2S9</accession>